<dbReference type="PATRIC" id="fig|1133569.4.peg.1530"/>
<dbReference type="InterPro" id="IPR013154">
    <property type="entry name" value="ADH-like_N"/>
</dbReference>
<dbReference type="eggNOG" id="COG0604">
    <property type="taxonomic scope" value="Bacteria"/>
</dbReference>
<evidence type="ECO:0000256" key="2">
    <source>
        <dbReference type="RuleBase" id="RU364000"/>
    </source>
</evidence>
<dbReference type="SUPFAM" id="SSF50129">
    <property type="entry name" value="GroES-like"/>
    <property type="match status" value="1"/>
</dbReference>
<dbReference type="InterPro" id="IPR014182">
    <property type="entry name" value="ADH_Zn_typ-1"/>
</dbReference>
<sequence>MVEKMKAVGFQTALPISDPKSLFDFETTKPQATGHDLLIKIQAISVNPIDTAIRRSTSGKLREPKILGWDALGMVEAVGRQVSLFKPGDQVFYAGDVRRAGSNAEYQLVDERIVGPAPQKLTIAQAAAMPLTALTAWESLFEKLQLNLTASSKNARQTLLIINGAGGVGSIAIQLAKLAGLRVIATASRPATIAWVKDLGADAVLNHRQPLIPQLRKSGAQYVDLILGLNDLDGHWAEMAEMIKPNGHIVSITANHQPLDLSLIKAKSATFSWEWMYTKSYYQLPTMITQHQILEKVSQLLDEGALRSTLRETMQQINAATLRKAHQQIETNHSIGKLVITA</sequence>
<evidence type="ECO:0000313" key="4">
    <source>
        <dbReference type="EMBL" id="KRM89538.1"/>
    </source>
</evidence>
<organism evidence="4 5">
    <name type="scientific">Liquorilactobacillus vini DSM 20605</name>
    <dbReference type="NCBI Taxonomy" id="1133569"/>
    <lineage>
        <taxon>Bacteria</taxon>
        <taxon>Bacillati</taxon>
        <taxon>Bacillota</taxon>
        <taxon>Bacilli</taxon>
        <taxon>Lactobacillales</taxon>
        <taxon>Lactobacillaceae</taxon>
        <taxon>Liquorilactobacillus</taxon>
    </lineage>
</organism>
<keyword evidence="2" id="KW-0560">Oxidoreductase</keyword>
<dbReference type="EMBL" id="AYYX01000004">
    <property type="protein sequence ID" value="KRM89538.1"/>
    <property type="molecule type" value="Genomic_DNA"/>
</dbReference>
<comment type="similarity">
    <text evidence="1 2">Belongs to the zinc-containing alcohol dehydrogenase family. Quinone oxidoreductase subfamily.</text>
</comment>
<evidence type="ECO:0000256" key="1">
    <source>
        <dbReference type="ARBA" id="ARBA00010371"/>
    </source>
</evidence>
<reference evidence="4 5" key="1">
    <citation type="journal article" date="2015" name="Genome Announc.">
        <title>Expanding the biotechnology potential of lactobacilli through comparative genomics of 213 strains and associated genera.</title>
        <authorList>
            <person name="Sun Z."/>
            <person name="Harris H.M."/>
            <person name="McCann A."/>
            <person name="Guo C."/>
            <person name="Argimon S."/>
            <person name="Zhang W."/>
            <person name="Yang X."/>
            <person name="Jeffery I.B."/>
            <person name="Cooney J.C."/>
            <person name="Kagawa T.F."/>
            <person name="Liu W."/>
            <person name="Song Y."/>
            <person name="Salvetti E."/>
            <person name="Wrobel A."/>
            <person name="Rasinkangas P."/>
            <person name="Parkhill J."/>
            <person name="Rea M.C."/>
            <person name="O'Sullivan O."/>
            <person name="Ritari J."/>
            <person name="Douillard F.P."/>
            <person name="Paul Ross R."/>
            <person name="Yang R."/>
            <person name="Briner A.E."/>
            <person name="Felis G.E."/>
            <person name="de Vos W.M."/>
            <person name="Barrangou R."/>
            <person name="Klaenhammer T.R."/>
            <person name="Caufield P.W."/>
            <person name="Cui Y."/>
            <person name="Zhang H."/>
            <person name="O'Toole P.W."/>
        </authorList>
    </citation>
    <scope>NUCLEOTIDE SEQUENCE [LARGE SCALE GENOMIC DNA]</scope>
    <source>
        <strain evidence="4 5">DSM 20605</strain>
    </source>
</reference>
<dbReference type="STRING" id="1133569.FD21_GL001395"/>
<dbReference type="Gene3D" id="3.90.180.10">
    <property type="entry name" value="Medium-chain alcohol dehydrogenases, catalytic domain"/>
    <property type="match status" value="1"/>
</dbReference>
<dbReference type="InterPro" id="IPR011032">
    <property type="entry name" value="GroES-like_sf"/>
</dbReference>
<dbReference type="InterPro" id="IPR036291">
    <property type="entry name" value="NAD(P)-bd_dom_sf"/>
</dbReference>
<dbReference type="PANTHER" id="PTHR44013:SF1">
    <property type="entry name" value="ZINC-TYPE ALCOHOL DEHYDROGENASE-LIKE PROTEIN C16A3.02C"/>
    <property type="match status" value="1"/>
</dbReference>
<comment type="caution">
    <text evidence="4">The sequence shown here is derived from an EMBL/GenBank/DDBJ whole genome shotgun (WGS) entry which is preliminary data.</text>
</comment>
<dbReference type="PANTHER" id="PTHR44013">
    <property type="entry name" value="ZINC-TYPE ALCOHOL DEHYDROGENASE-LIKE PROTEIN C16A3.02C"/>
    <property type="match status" value="1"/>
</dbReference>
<dbReference type="RefSeq" id="WP_010579454.1">
    <property type="nucleotide sequence ID" value="NZ_AHYZ01000010.1"/>
</dbReference>
<dbReference type="Proteomes" id="UP000051576">
    <property type="component" value="Unassembled WGS sequence"/>
</dbReference>
<dbReference type="SMART" id="SM00829">
    <property type="entry name" value="PKS_ER"/>
    <property type="match status" value="1"/>
</dbReference>
<accession>A0A0R2CEM9</accession>
<dbReference type="InterPro" id="IPR013149">
    <property type="entry name" value="ADH-like_C"/>
</dbReference>
<dbReference type="Gene3D" id="3.40.50.720">
    <property type="entry name" value="NAD(P)-binding Rossmann-like Domain"/>
    <property type="match status" value="1"/>
</dbReference>
<dbReference type="AlphaFoldDB" id="A0A0R2CEM9"/>
<protein>
    <recommendedName>
        <fullName evidence="2">Zinc-type alcohol dehydrogenase-like protein</fullName>
    </recommendedName>
</protein>
<proteinExistence type="inferred from homology"/>
<keyword evidence="5" id="KW-1185">Reference proteome</keyword>
<dbReference type="Pfam" id="PF08240">
    <property type="entry name" value="ADH_N"/>
    <property type="match status" value="1"/>
</dbReference>
<dbReference type="Pfam" id="PF00107">
    <property type="entry name" value="ADH_zinc_N"/>
    <property type="match status" value="1"/>
</dbReference>
<evidence type="ECO:0000259" key="3">
    <source>
        <dbReference type="SMART" id="SM00829"/>
    </source>
</evidence>
<dbReference type="GO" id="GO:0016491">
    <property type="term" value="F:oxidoreductase activity"/>
    <property type="evidence" value="ECO:0007669"/>
    <property type="project" value="UniProtKB-KW"/>
</dbReference>
<keyword evidence="2" id="KW-0479">Metal-binding</keyword>
<dbReference type="SUPFAM" id="SSF51735">
    <property type="entry name" value="NAD(P)-binding Rossmann-fold domains"/>
    <property type="match status" value="1"/>
</dbReference>
<evidence type="ECO:0000313" key="5">
    <source>
        <dbReference type="Proteomes" id="UP000051576"/>
    </source>
</evidence>
<dbReference type="GO" id="GO:0008270">
    <property type="term" value="F:zinc ion binding"/>
    <property type="evidence" value="ECO:0007669"/>
    <property type="project" value="InterPro"/>
</dbReference>
<dbReference type="NCBIfam" id="TIGR02817">
    <property type="entry name" value="adh_fam_1"/>
    <property type="match status" value="1"/>
</dbReference>
<dbReference type="InterPro" id="IPR020843">
    <property type="entry name" value="ER"/>
</dbReference>
<dbReference type="InterPro" id="IPR052733">
    <property type="entry name" value="Chloroplast_QOR"/>
</dbReference>
<feature type="domain" description="Enoyl reductase (ER)" evidence="3">
    <location>
        <begin position="17"/>
        <end position="340"/>
    </location>
</feature>
<dbReference type="CDD" id="cd08252">
    <property type="entry name" value="AL_MDR"/>
    <property type="match status" value="1"/>
</dbReference>
<name>A0A0R2CEM9_9LACO</name>
<keyword evidence="2" id="KW-0862">Zinc</keyword>
<gene>
    <name evidence="4" type="ORF">FD21_GL001395</name>
</gene>